<dbReference type="EMBL" id="VORW01000021">
    <property type="protein sequence ID" value="TXE04439.1"/>
    <property type="molecule type" value="Genomic_DNA"/>
</dbReference>
<evidence type="ECO:0000259" key="3">
    <source>
        <dbReference type="Pfam" id="PF18962"/>
    </source>
</evidence>
<dbReference type="InterPro" id="IPR026444">
    <property type="entry name" value="Secre_tail"/>
</dbReference>
<dbReference type="SUPFAM" id="SSF56300">
    <property type="entry name" value="Metallo-dependent phosphatases"/>
    <property type="match status" value="1"/>
</dbReference>
<dbReference type="InterPro" id="IPR013783">
    <property type="entry name" value="Ig-like_fold"/>
</dbReference>
<dbReference type="InterPro" id="IPR004843">
    <property type="entry name" value="Calcineurin-like_PHP"/>
</dbReference>
<proteinExistence type="predicted"/>
<comment type="caution">
    <text evidence="4">The sequence shown here is derived from an EMBL/GenBank/DDBJ whole genome shotgun (WGS) entry which is preliminary data.</text>
</comment>
<feature type="domain" description="Secretion system C-terminal sorting" evidence="3">
    <location>
        <begin position="1230"/>
        <end position="1306"/>
    </location>
</feature>
<evidence type="ECO:0000313" key="4">
    <source>
        <dbReference type="EMBL" id="TXE04439.1"/>
    </source>
</evidence>
<dbReference type="Pfam" id="PF00149">
    <property type="entry name" value="Metallophos"/>
    <property type="match status" value="1"/>
</dbReference>
<dbReference type="Gene3D" id="3.60.21.10">
    <property type="match status" value="1"/>
</dbReference>
<keyword evidence="1" id="KW-0732">Signal</keyword>
<dbReference type="RefSeq" id="WP_146920493.1">
    <property type="nucleotide sequence ID" value="NZ_VORW01000021.1"/>
</dbReference>
<dbReference type="NCBIfam" id="TIGR04183">
    <property type="entry name" value="Por_Secre_tail"/>
    <property type="match status" value="1"/>
</dbReference>
<sequence>MKKHILFVVGLLIFIVFASLKISEVNPFRIYPYLQVYGQGKIQLTWFSSSQTASSIKLTNASGSVIYEGEIVAESVPEIYYTTPEKNQVLEGLEQGSWLGSDQVFRYRYPVDLPADTKVNYVVTLGGINYSGDFTMPTSKSSWEKIRFIALADSETDPRGRVTNRAWYPGNPLIRPITTVPALWKEKFGSTVEQGLELPNYLLTEEKGYTENLKIINSRDPDFIIMPGDLVQGAGYQPGWDEFFRQNAGVIGTGLSSYAIIPALGNWEAYGGINGGYGTNEKGDFVPVLGRKRFHAYFETPTEDPLQKHRQSYYRVDYGPVTILTLDSSNGTPDQTAADFDGQPKLTGKQYTLPGTDTQENYTQAQYNAAGGNDLSSFGPGSDQYIWLEENLKNASENGQLIFVQYHHIAFSSGEHGVPLNHELSIGQVGTPMRVINPMLEKYGVIAVFAGHDEIFERSFVDEDSDGKGVMYYDVGVAGDGLRGEKRDWLGNPFNTLDYNPYRKWSADQSSLEQWDTSGANPVLIDGGKHYGHLEVNLEKSVEGDQEFALINFTPVYSFPVVDQNYNLQKVERRVYKDEVSLKIPLRKTDAKPVVKDRVELELNNEGKVTLKLEQVFTNWPISSIYTVTLSKSEFSCENLGAQVVIVTIKDDKGNTWEEKIEVVVQDKIAPVIETKNLVVELDLTIGQKELIPEDFIQSITDNCAVKEVTLNKTKVTCEDVGKEIVVELRAVDFSGNVTEKNALVIVKSFTSSPVTITGSESICVGTKQTLTLKSEAAFEVVRWRKNGTEILGATGKTLEIEGAGTYKAVIRYAGACLFETEEFIVKAANSTPITIAGSESICGGTAQTLTLKSEAAFEVVKWRRNGTEIAGATGKTLEIEGAGTYQAIVRNAGGCLVETTDFIVKAANATPVTITGSESICIGAKQTLTLKSEASFDVVKWRKNGTEIIGATGNTLEIESAGTYQAIVKNAGGCLVETADFIVKAANATPVTITGSESICVGAKQTLTLKSEASFDVVKWRKNGTDISGATGKTLEIESAGTYQAIVRTAGGCLVETANFIVKESATAAVSISGPASICAGDNQVLTLASEADFEVVRWRRNGTEITGATAKTLEIKEGGSYHAIVRLAGGCLVETEKFVVESAAKPSGEIIVDGNVLKAPEGNYTYQWFRNGEKLTGDTKQKLTVNQMGEFTVELTNEAGCTTRLAAVTMTISGIFNPGILVSEELKIYPNPASTQVEIQALGDLQFAENSMRIYDQNGKEVSSSVEVIRQSPSSVTLAISRLAAGTYVIMVESQDSRVFVGKLIKQ</sequence>
<evidence type="ECO:0000313" key="5">
    <source>
        <dbReference type="Proteomes" id="UP000321935"/>
    </source>
</evidence>
<dbReference type="InterPro" id="IPR039331">
    <property type="entry name" value="PAPs-like"/>
</dbReference>
<dbReference type="PANTHER" id="PTHR22953:SF153">
    <property type="entry name" value="PURPLE ACID PHOSPHATASE"/>
    <property type="match status" value="1"/>
</dbReference>
<dbReference type="Pfam" id="PF18962">
    <property type="entry name" value="Por_Secre_tail"/>
    <property type="match status" value="1"/>
</dbReference>
<evidence type="ECO:0000256" key="1">
    <source>
        <dbReference type="ARBA" id="ARBA00022729"/>
    </source>
</evidence>
<feature type="domain" description="Calcineurin-like phosphoesterase" evidence="2">
    <location>
        <begin position="213"/>
        <end position="453"/>
    </location>
</feature>
<protein>
    <submittedName>
        <fullName evidence="4">T9SS type A sorting domain-containing protein</fullName>
    </submittedName>
</protein>
<reference evidence="4 5" key="1">
    <citation type="submission" date="2019-08" db="EMBL/GenBank/DDBJ databases">
        <title>Genomes sequence of Algoriphagus aquimarinus ACAM450.</title>
        <authorList>
            <person name="Bowman J.P."/>
        </authorList>
    </citation>
    <scope>NUCLEOTIDE SEQUENCE [LARGE SCALE GENOMIC DNA]</scope>
    <source>
        <strain evidence="4 5">ACAM 450</strain>
    </source>
</reference>
<dbReference type="Proteomes" id="UP000321935">
    <property type="component" value="Unassembled WGS sequence"/>
</dbReference>
<organism evidence="4 5">
    <name type="scientific">Algoriphagus aquimarinus</name>
    <dbReference type="NCBI Taxonomy" id="237018"/>
    <lineage>
        <taxon>Bacteria</taxon>
        <taxon>Pseudomonadati</taxon>
        <taxon>Bacteroidota</taxon>
        <taxon>Cytophagia</taxon>
        <taxon>Cytophagales</taxon>
        <taxon>Cyclobacteriaceae</taxon>
        <taxon>Algoriphagus</taxon>
    </lineage>
</organism>
<dbReference type="OrthoDB" id="966171at2"/>
<gene>
    <name evidence="4" type="ORF">ESV85_19190</name>
</gene>
<dbReference type="Gene3D" id="2.60.40.10">
    <property type="entry name" value="Immunoglobulins"/>
    <property type="match status" value="3"/>
</dbReference>
<dbReference type="InterPro" id="IPR029052">
    <property type="entry name" value="Metallo-depent_PP-like"/>
</dbReference>
<dbReference type="GO" id="GO:0003993">
    <property type="term" value="F:acid phosphatase activity"/>
    <property type="evidence" value="ECO:0007669"/>
    <property type="project" value="InterPro"/>
</dbReference>
<dbReference type="PANTHER" id="PTHR22953">
    <property type="entry name" value="ACID PHOSPHATASE RELATED"/>
    <property type="match status" value="1"/>
</dbReference>
<name>A0A5C7A996_9BACT</name>
<accession>A0A5C7A996</accession>
<evidence type="ECO:0000259" key="2">
    <source>
        <dbReference type="Pfam" id="PF00149"/>
    </source>
</evidence>